<keyword evidence="11" id="KW-1185">Reference proteome</keyword>
<feature type="transmembrane region" description="Helical" evidence="9">
    <location>
        <begin position="48"/>
        <end position="69"/>
    </location>
</feature>
<evidence type="ECO:0000256" key="7">
    <source>
        <dbReference type="ARBA" id="ARBA00023010"/>
    </source>
</evidence>
<dbReference type="InterPro" id="IPR038379">
    <property type="entry name" value="SecE_sf"/>
</dbReference>
<protein>
    <recommendedName>
        <fullName evidence="9">Protein translocase subunit SecE</fullName>
    </recommendedName>
</protein>
<dbReference type="PANTHER" id="PTHR33910:SF1">
    <property type="entry name" value="PROTEIN TRANSLOCASE SUBUNIT SECE"/>
    <property type="match status" value="1"/>
</dbReference>
<comment type="caution">
    <text evidence="10">The sequence shown here is derived from an EMBL/GenBank/DDBJ whole genome shotgun (WGS) entry which is preliminary data.</text>
</comment>
<dbReference type="InterPro" id="IPR001901">
    <property type="entry name" value="Translocase_SecE/Sec61-g"/>
</dbReference>
<evidence type="ECO:0000256" key="9">
    <source>
        <dbReference type="HAMAP-Rule" id="MF_00422"/>
    </source>
</evidence>
<dbReference type="PANTHER" id="PTHR33910">
    <property type="entry name" value="PROTEIN TRANSLOCASE SUBUNIT SECE"/>
    <property type="match status" value="1"/>
</dbReference>
<dbReference type="InterPro" id="IPR005807">
    <property type="entry name" value="SecE_bac"/>
</dbReference>
<reference evidence="10 11" key="1">
    <citation type="submission" date="2019-03" db="EMBL/GenBank/DDBJ databases">
        <title>Reclassification of Micrococcus aloeverae and Micrococcus yunnanensis as later heterotypic synonyms of Micrococcus luteus.</title>
        <authorList>
            <person name="Huang C.-H."/>
        </authorList>
    </citation>
    <scope>NUCLEOTIDE SEQUENCE [LARGE SCALE GENOMIC DNA]</scope>
    <source>
        <strain evidence="10 11">BCRC 12151</strain>
    </source>
</reference>
<evidence type="ECO:0000256" key="1">
    <source>
        <dbReference type="ARBA" id="ARBA00004370"/>
    </source>
</evidence>
<gene>
    <name evidence="9 10" type="primary">secE</name>
    <name evidence="10" type="ORF">E4A49_05965</name>
</gene>
<keyword evidence="2 9" id="KW-0813">Transport</keyword>
<evidence type="ECO:0000256" key="5">
    <source>
        <dbReference type="ARBA" id="ARBA00022927"/>
    </source>
</evidence>
<sequence>MSETAVSGGGSRPADARKKRGLFARIGLFLRQVMDELRKVVTPTREELLRMTGVVLAFVAIMILLVMGLDWLFGTAARFTFGGF</sequence>
<keyword evidence="4 9" id="KW-0812">Transmembrane</keyword>
<keyword evidence="6 9" id="KW-1133">Transmembrane helix</keyword>
<organism evidence="10 11">
    <name type="scientific">Micrococcus lylae</name>
    <dbReference type="NCBI Taxonomy" id="1273"/>
    <lineage>
        <taxon>Bacteria</taxon>
        <taxon>Bacillati</taxon>
        <taxon>Actinomycetota</taxon>
        <taxon>Actinomycetes</taxon>
        <taxon>Micrococcales</taxon>
        <taxon>Micrococcaceae</taxon>
        <taxon>Micrococcus</taxon>
    </lineage>
</organism>
<evidence type="ECO:0000256" key="3">
    <source>
        <dbReference type="ARBA" id="ARBA00022475"/>
    </source>
</evidence>
<dbReference type="HAMAP" id="MF_00422">
    <property type="entry name" value="SecE"/>
    <property type="match status" value="1"/>
</dbReference>
<dbReference type="Proteomes" id="UP000297477">
    <property type="component" value="Unassembled WGS sequence"/>
</dbReference>
<evidence type="ECO:0000256" key="8">
    <source>
        <dbReference type="ARBA" id="ARBA00023136"/>
    </source>
</evidence>
<dbReference type="Gene3D" id="1.20.5.1030">
    <property type="entry name" value="Preprotein translocase secy subunit"/>
    <property type="match status" value="1"/>
</dbReference>
<evidence type="ECO:0000256" key="2">
    <source>
        <dbReference type="ARBA" id="ARBA00022448"/>
    </source>
</evidence>
<dbReference type="EMBL" id="SPKT01000009">
    <property type="protein sequence ID" value="TFH99460.1"/>
    <property type="molecule type" value="Genomic_DNA"/>
</dbReference>
<keyword evidence="8 9" id="KW-0472">Membrane</keyword>
<keyword evidence="3 9" id="KW-1003">Cell membrane</keyword>
<comment type="function">
    <text evidence="9">Essential subunit of the Sec protein translocation channel SecYEG. Clamps together the 2 halves of SecY. May contact the channel plug during translocation.</text>
</comment>
<accession>A0ABY2JZR4</accession>
<evidence type="ECO:0000256" key="4">
    <source>
        <dbReference type="ARBA" id="ARBA00022692"/>
    </source>
</evidence>
<comment type="similarity">
    <text evidence="9">Belongs to the SecE/SEC61-gamma family.</text>
</comment>
<keyword evidence="5 9" id="KW-0653">Protein transport</keyword>
<name>A0ABY2JZR4_9MICC</name>
<comment type="subunit">
    <text evidence="9">Component of the Sec protein translocase complex. Heterotrimer consisting of SecY, SecE and SecG subunits. The heterotrimers can form oligomers, although 1 heterotrimer is thought to be able to translocate proteins. Interacts with the ribosome. Interacts with SecDF, and other proteins may be involved. Interacts with SecA.</text>
</comment>
<keyword evidence="7 9" id="KW-0811">Translocation</keyword>
<comment type="subcellular location">
    <subcellularLocation>
        <location evidence="9">Cell membrane</location>
        <topology evidence="9">Single-pass membrane protein</topology>
    </subcellularLocation>
    <subcellularLocation>
        <location evidence="1">Membrane</location>
    </subcellularLocation>
</comment>
<dbReference type="NCBIfam" id="TIGR00964">
    <property type="entry name" value="secE_bact"/>
    <property type="match status" value="1"/>
</dbReference>
<dbReference type="RefSeq" id="WP_067188476.1">
    <property type="nucleotide sequence ID" value="NZ_CP126965.1"/>
</dbReference>
<evidence type="ECO:0000313" key="10">
    <source>
        <dbReference type="EMBL" id="TFH99460.1"/>
    </source>
</evidence>
<evidence type="ECO:0000313" key="11">
    <source>
        <dbReference type="Proteomes" id="UP000297477"/>
    </source>
</evidence>
<proteinExistence type="inferred from homology"/>
<evidence type="ECO:0000256" key="6">
    <source>
        <dbReference type="ARBA" id="ARBA00022989"/>
    </source>
</evidence>
<dbReference type="Pfam" id="PF00584">
    <property type="entry name" value="SecE"/>
    <property type="match status" value="1"/>
</dbReference>